<keyword evidence="2" id="KW-0929">Antimicrobial</keyword>
<comment type="similarity">
    <text evidence="14">Belongs to the cysteine-rich repeat secretory protein family. Plasmodesmata-located proteins (PDLD) subfamily.</text>
</comment>
<evidence type="ECO:0000256" key="13">
    <source>
        <dbReference type="ARBA" id="ARBA00024184"/>
    </source>
</evidence>
<evidence type="ECO:0000259" key="16">
    <source>
        <dbReference type="PROSITE" id="PS51473"/>
    </source>
</evidence>
<sequence>MLRFQGIVGIIVGLLSLCTTASGATNTTMLNRICDGQQYYPHGPYGNTVNTVLDDLSANTATHGYNYYGSFLNLYFQFWGHGACNNMLGQSDCTTCINSARQQLFQVCSYSVGAQIQLQDYRVRYEIYSFTQ</sequence>
<name>A0ABD3JVG7_EUCGL</name>
<dbReference type="InterPro" id="IPR038408">
    <property type="entry name" value="GNK2_sf"/>
</dbReference>
<dbReference type="EMBL" id="JBJKBG010000007">
    <property type="protein sequence ID" value="KAL3729771.1"/>
    <property type="molecule type" value="Genomic_DNA"/>
</dbReference>
<keyword evidence="10" id="KW-0044">Antibiotic</keyword>
<evidence type="ECO:0000256" key="6">
    <source>
        <dbReference type="ARBA" id="ARBA00022734"/>
    </source>
</evidence>
<accession>A0ABD3JVG7</accession>
<evidence type="ECO:0000256" key="10">
    <source>
        <dbReference type="ARBA" id="ARBA00023022"/>
    </source>
</evidence>
<evidence type="ECO:0000256" key="7">
    <source>
        <dbReference type="ARBA" id="ARBA00022737"/>
    </source>
</evidence>
<keyword evidence="4" id="KW-0945">Host-virus interaction</keyword>
<evidence type="ECO:0000313" key="18">
    <source>
        <dbReference type="Proteomes" id="UP001634007"/>
    </source>
</evidence>
<dbReference type="PANTHER" id="PTHR32080:SF54">
    <property type="entry name" value="GNK2-HOMOLOGOUS DOMAIN-CONTAINING PROTEIN"/>
    <property type="match status" value="1"/>
</dbReference>
<proteinExistence type="inferred from homology"/>
<keyword evidence="8" id="KW-0611">Plant defense</keyword>
<feature type="signal peptide" evidence="15">
    <location>
        <begin position="1"/>
        <end position="23"/>
    </location>
</feature>
<dbReference type="GO" id="GO:0005886">
    <property type="term" value="C:plasma membrane"/>
    <property type="evidence" value="ECO:0007669"/>
    <property type="project" value="UniProtKB-SubCell"/>
</dbReference>
<keyword evidence="18" id="KW-1185">Reference proteome</keyword>
<dbReference type="Gene3D" id="3.30.430.20">
    <property type="entry name" value="Gnk2 domain, C-X8-C-X2-C motif"/>
    <property type="match status" value="1"/>
</dbReference>
<organism evidence="17 18">
    <name type="scientific">Eucalyptus globulus</name>
    <name type="common">Tasmanian blue gum</name>
    <dbReference type="NCBI Taxonomy" id="34317"/>
    <lineage>
        <taxon>Eukaryota</taxon>
        <taxon>Viridiplantae</taxon>
        <taxon>Streptophyta</taxon>
        <taxon>Embryophyta</taxon>
        <taxon>Tracheophyta</taxon>
        <taxon>Spermatophyta</taxon>
        <taxon>Magnoliopsida</taxon>
        <taxon>eudicotyledons</taxon>
        <taxon>Gunneridae</taxon>
        <taxon>Pentapetalae</taxon>
        <taxon>rosids</taxon>
        <taxon>malvids</taxon>
        <taxon>Myrtales</taxon>
        <taxon>Myrtaceae</taxon>
        <taxon>Myrtoideae</taxon>
        <taxon>Eucalypteae</taxon>
        <taxon>Eucalyptus</taxon>
    </lineage>
</organism>
<keyword evidence="11" id="KW-0465">Mannose-binding</keyword>
<dbReference type="InterPro" id="IPR002902">
    <property type="entry name" value="GNK2"/>
</dbReference>
<gene>
    <name evidence="17" type="ORF">ACJRO7_026844</name>
</gene>
<evidence type="ECO:0000256" key="4">
    <source>
        <dbReference type="ARBA" id="ARBA00022581"/>
    </source>
</evidence>
<comment type="caution">
    <text evidence="17">The sequence shown here is derived from an EMBL/GenBank/DDBJ whole genome shotgun (WGS) entry which is preliminary data.</text>
</comment>
<keyword evidence="7" id="KW-0677">Repeat</keyword>
<dbReference type="GO" id="GO:0042742">
    <property type="term" value="P:defense response to bacterium"/>
    <property type="evidence" value="ECO:0007669"/>
    <property type="project" value="UniProtKB-KW"/>
</dbReference>
<evidence type="ECO:0000256" key="14">
    <source>
        <dbReference type="ARBA" id="ARBA00038393"/>
    </source>
</evidence>
<keyword evidence="5 15" id="KW-0732">Signal</keyword>
<evidence type="ECO:0000256" key="2">
    <source>
        <dbReference type="ARBA" id="ARBA00022529"/>
    </source>
</evidence>
<feature type="domain" description="Gnk2-homologous" evidence="16">
    <location>
        <begin position="27"/>
        <end position="130"/>
    </location>
</feature>
<evidence type="ECO:0000256" key="11">
    <source>
        <dbReference type="ARBA" id="ARBA00023035"/>
    </source>
</evidence>
<dbReference type="GO" id="GO:0009506">
    <property type="term" value="C:plasmodesma"/>
    <property type="evidence" value="ECO:0007669"/>
    <property type="project" value="UniProtKB-SubCell"/>
</dbReference>
<dbReference type="CDD" id="cd23509">
    <property type="entry name" value="Gnk2-like"/>
    <property type="match status" value="1"/>
</dbReference>
<evidence type="ECO:0000256" key="9">
    <source>
        <dbReference type="ARBA" id="ARBA00022949"/>
    </source>
</evidence>
<dbReference type="GO" id="GO:0031640">
    <property type="term" value="P:killing of cells of another organism"/>
    <property type="evidence" value="ECO:0007669"/>
    <property type="project" value="UniProtKB-KW"/>
</dbReference>
<dbReference type="PANTHER" id="PTHR32080">
    <property type="entry name" value="ANTIFUNGAL PROTEIN GINKBILOBIN-2-LIKE"/>
    <property type="match status" value="1"/>
</dbReference>
<evidence type="ECO:0000256" key="15">
    <source>
        <dbReference type="SAM" id="SignalP"/>
    </source>
</evidence>
<evidence type="ECO:0000256" key="8">
    <source>
        <dbReference type="ARBA" id="ARBA00022821"/>
    </source>
</evidence>
<dbReference type="Proteomes" id="UP001634007">
    <property type="component" value="Unassembled WGS sequence"/>
</dbReference>
<evidence type="ECO:0000313" key="17">
    <source>
        <dbReference type="EMBL" id="KAL3729771.1"/>
    </source>
</evidence>
<comment type="subcellular location">
    <subcellularLocation>
        <location evidence="13">Cell junction</location>
        <location evidence="13">Plasmodesma</location>
    </subcellularLocation>
    <subcellularLocation>
        <location evidence="1">Cell membrane</location>
        <topology evidence="1">Single-pass type I membrane protein</topology>
    </subcellularLocation>
</comment>
<evidence type="ECO:0000256" key="1">
    <source>
        <dbReference type="ARBA" id="ARBA00004251"/>
    </source>
</evidence>
<evidence type="ECO:0000256" key="3">
    <source>
        <dbReference type="ARBA" id="ARBA00022577"/>
    </source>
</evidence>
<dbReference type="PROSITE" id="PS51473">
    <property type="entry name" value="GNK2"/>
    <property type="match status" value="1"/>
</dbReference>
<keyword evidence="9" id="KW-0965">Cell junction</keyword>
<dbReference type="GO" id="GO:0005537">
    <property type="term" value="F:D-mannose binding"/>
    <property type="evidence" value="ECO:0007669"/>
    <property type="project" value="UniProtKB-KW"/>
</dbReference>
<keyword evidence="6" id="KW-0430">Lectin</keyword>
<reference evidence="17 18" key="1">
    <citation type="submission" date="2024-11" db="EMBL/GenBank/DDBJ databases">
        <title>Chromosome-level genome assembly of Eucalyptus globulus Labill. provides insights into its genome evolution.</title>
        <authorList>
            <person name="Li X."/>
        </authorList>
    </citation>
    <scope>NUCLEOTIDE SEQUENCE [LARGE SCALE GENOMIC DNA]</scope>
    <source>
        <strain evidence="17">CL2024</strain>
        <tissue evidence="17">Fresh tender leaves</tissue>
    </source>
</reference>
<dbReference type="AlphaFoldDB" id="A0ABD3JVG7"/>
<dbReference type="GO" id="GO:0050832">
    <property type="term" value="P:defense response to fungus"/>
    <property type="evidence" value="ECO:0007669"/>
    <property type="project" value="UniProtKB-KW"/>
</dbReference>
<keyword evidence="3" id="KW-0295">Fungicide</keyword>
<feature type="chain" id="PRO_5044784769" description="Gnk2-homologous domain-containing protein" evidence="15">
    <location>
        <begin position="24"/>
        <end position="132"/>
    </location>
</feature>
<keyword evidence="12" id="KW-1015">Disulfide bond</keyword>
<evidence type="ECO:0000256" key="12">
    <source>
        <dbReference type="ARBA" id="ARBA00023157"/>
    </source>
</evidence>
<dbReference type="Pfam" id="PF01657">
    <property type="entry name" value="Stress-antifung"/>
    <property type="match status" value="1"/>
</dbReference>
<protein>
    <recommendedName>
        <fullName evidence="16">Gnk2-homologous domain-containing protein</fullName>
    </recommendedName>
</protein>
<evidence type="ECO:0000256" key="5">
    <source>
        <dbReference type="ARBA" id="ARBA00022729"/>
    </source>
</evidence>
<dbReference type="InterPro" id="IPR051378">
    <property type="entry name" value="Cell2Cell_Antifungal"/>
</dbReference>